<dbReference type="Pfam" id="PF02799">
    <property type="entry name" value="NMT_C"/>
    <property type="match status" value="1"/>
</dbReference>
<evidence type="ECO:0000313" key="10">
    <source>
        <dbReference type="EMBL" id="EPY31021.1"/>
    </source>
</evidence>
<keyword evidence="12" id="KW-1185">Reference proteome</keyword>
<evidence type="ECO:0000256" key="1">
    <source>
        <dbReference type="ARBA" id="ARBA00009469"/>
    </source>
</evidence>
<dbReference type="EMBL" id="ATMH01003682">
    <property type="protein sequence ID" value="EPY31021.1"/>
    <property type="molecule type" value="Genomic_DNA"/>
</dbReference>
<dbReference type="InterPro" id="IPR022677">
    <property type="entry name" value="NMT_C"/>
</dbReference>
<reference evidence="9" key="2">
    <citation type="submission" date="2013-03" db="EMBL/GenBank/DDBJ databases">
        <authorList>
            <person name="Motta M.C.M."/>
            <person name="Martins A.C.A."/>
            <person name="Preta C.M.C.C."/>
            <person name="Silva R."/>
            <person name="de Souza S.S."/>
            <person name="Klein C.C."/>
            <person name="de Almeida L.G.P."/>
            <person name="Cunha O.L."/>
            <person name="Colabardini A.C."/>
            <person name="Lima B.A."/>
            <person name="Machado C.R."/>
            <person name="Soares C.M.A."/>
            <person name="de Menezes C.B.A."/>
            <person name="Bartolomeu D.C."/>
            <person name="Grisard E.C."/>
            <person name="Fantinatti-Garboggini F."/>
            <person name="Rodrigues-Luiz G.F."/>
            <person name="Wagner G."/>
            <person name="Goldman G.H."/>
            <person name="Fietto J.L.R."/>
            <person name="Ciapina L.P."/>
            <person name="Brocchi M."/>
            <person name="Elias M.C."/>
            <person name="Goldman M.H.S."/>
            <person name="Sagot M.-F."/>
            <person name="Pereira M."/>
            <person name="Stoco P.H."/>
            <person name="Teixeira S.M.R."/>
            <person name="de Mendonca-Neto R.P."/>
            <person name="Maciel T.E.F."/>
            <person name="Mendes T.A.O."/>
            <person name="Urmenyi T.P."/>
            <person name="Teixeira M.M.G."/>
            <person name="de Camargo E.F.P."/>
            <person name="de Sousa W."/>
            <person name="Schenkman S."/>
            <person name="de Vasconcelos A.T.R."/>
        </authorList>
    </citation>
    <scope>NUCLEOTIDE SEQUENCE</scope>
</reference>
<dbReference type="InterPro" id="IPR016181">
    <property type="entry name" value="Acyl_CoA_acyltransferase"/>
</dbReference>
<evidence type="ECO:0000313" key="12">
    <source>
        <dbReference type="Proteomes" id="UP000015354"/>
    </source>
</evidence>
<comment type="catalytic activity">
    <reaction evidence="5">
        <text>N-terminal glycyl-[protein] + tetradecanoyl-CoA = N-tetradecanoylglycyl-[protein] + CoA + H(+)</text>
        <dbReference type="Rhea" id="RHEA:15521"/>
        <dbReference type="Rhea" id="RHEA-COMP:12666"/>
        <dbReference type="Rhea" id="RHEA-COMP:12667"/>
        <dbReference type="ChEBI" id="CHEBI:15378"/>
        <dbReference type="ChEBI" id="CHEBI:57287"/>
        <dbReference type="ChEBI" id="CHEBI:57385"/>
        <dbReference type="ChEBI" id="CHEBI:64723"/>
        <dbReference type="ChEBI" id="CHEBI:133050"/>
        <dbReference type="EC" id="2.3.1.97"/>
    </reaction>
</comment>
<evidence type="ECO:0000313" key="11">
    <source>
        <dbReference type="EMBL" id="EPY34689.1"/>
    </source>
</evidence>
<dbReference type="Pfam" id="PF01233">
    <property type="entry name" value="NMT"/>
    <property type="match status" value="1"/>
</dbReference>
<sequence length="421" mass="48508">MSAPIDNPDHEFWSTQPVFQNESECSEASKVGPIDKPKEVNDIPTHPYPIASTFEWCSPNLESEEELNAVYVLLRDNYVEDNDSMFRFKYSPEFLKWALTPPGYYPSWHVGVRRKKDNLLLAFIAGIPLTMKMGVAADKLEETKKKIEEEGAGDTYEAPRRICEINFLCVHKQLRAKRMAPILIKEVTRRVNLENIWQAVYTAGVAIPTPFSIGQYFHRSLNPEKLVAIRFSMMPRQYEKFQNPMAMLKRNYNLPAVPHSKKVQEMTQEDVGVVTKLLNAYLEKFDVSPQFDETEVAHYFLPRDGVVYAYVLKSQSNEVTDFFSFYSLPSTVIGNSKYSELNAAYVYYYAANTISLEQLMNDLLIMANAKGFDVCNLVDIQENSGFLEKLKFLPGDGRLHYYFYNWSYPRVKSNRVGLVML</sequence>
<accession>S9VM76</accession>
<organism evidence="9 12">
    <name type="scientific">Strigomonas culicis</name>
    <dbReference type="NCBI Taxonomy" id="28005"/>
    <lineage>
        <taxon>Eukaryota</taxon>
        <taxon>Discoba</taxon>
        <taxon>Euglenozoa</taxon>
        <taxon>Kinetoplastea</taxon>
        <taxon>Metakinetoplastina</taxon>
        <taxon>Trypanosomatida</taxon>
        <taxon>Trypanosomatidae</taxon>
        <taxon>Strigomonadinae</taxon>
        <taxon>Strigomonas</taxon>
    </lineage>
</organism>
<evidence type="ECO:0000259" key="7">
    <source>
        <dbReference type="Pfam" id="PF01233"/>
    </source>
</evidence>
<dbReference type="EMBL" id="ATMH01005238">
    <property type="protein sequence ID" value="EPY28226.1"/>
    <property type="molecule type" value="Genomic_DNA"/>
</dbReference>
<protein>
    <recommendedName>
        <fullName evidence="2 5">Glycylpeptide N-tetradecanoyltransferase</fullName>
        <ecNumber evidence="2 5">2.3.1.97</ecNumber>
    </recommendedName>
</protein>
<dbReference type="InterPro" id="IPR022676">
    <property type="entry name" value="NMT_N"/>
</dbReference>
<dbReference type="AlphaFoldDB" id="S9VM76"/>
<dbReference type="PROSITE" id="PS00975">
    <property type="entry name" value="NMT_1"/>
    <property type="match status" value="1"/>
</dbReference>
<comment type="similarity">
    <text evidence="1 6">Belongs to the NMT family.</text>
</comment>
<keyword evidence="4 5" id="KW-0012">Acyltransferase</keyword>
<evidence type="ECO:0000259" key="8">
    <source>
        <dbReference type="Pfam" id="PF02799"/>
    </source>
</evidence>
<evidence type="ECO:0000256" key="3">
    <source>
        <dbReference type="ARBA" id="ARBA00022679"/>
    </source>
</evidence>
<evidence type="ECO:0000256" key="6">
    <source>
        <dbReference type="RuleBase" id="RU004178"/>
    </source>
</evidence>
<dbReference type="PANTHER" id="PTHR11377">
    <property type="entry name" value="N-MYRISTOYL TRANSFERASE"/>
    <property type="match status" value="1"/>
</dbReference>
<feature type="domain" description="Glycylpeptide N-tetradecanoyltransferase C-terminal" evidence="8">
    <location>
        <begin position="229"/>
        <end position="413"/>
    </location>
</feature>
<evidence type="ECO:0000313" key="9">
    <source>
        <dbReference type="EMBL" id="EPY28226.1"/>
    </source>
</evidence>
<dbReference type="InterPro" id="IPR000903">
    <property type="entry name" value="NMT"/>
</dbReference>
<evidence type="ECO:0000256" key="5">
    <source>
        <dbReference type="RuleBase" id="RU000586"/>
    </source>
</evidence>
<feature type="domain" description="Glycylpeptide N-tetradecanoyltransferase N-terminal" evidence="7">
    <location>
        <begin position="33"/>
        <end position="212"/>
    </location>
</feature>
<dbReference type="Proteomes" id="UP000015354">
    <property type="component" value="Unassembled WGS sequence"/>
</dbReference>
<dbReference type="InterPro" id="IPR022678">
    <property type="entry name" value="NMT_CS"/>
</dbReference>
<dbReference type="Gene3D" id="3.40.630.170">
    <property type="match status" value="1"/>
</dbReference>
<dbReference type="GO" id="GO:0004379">
    <property type="term" value="F:glycylpeptide N-tetradecanoyltransferase activity"/>
    <property type="evidence" value="ECO:0007669"/>
    <property type="project" value="UniProtKB-EC"/>
</dbReference>
<gene>
    <name evidence="11" type="ORF">STCU_01413</name>
    <name evidence="10" type="ORF">STCU_03682</name>
    <name evidence="9" type="ORF">STCU_05238</name>
</gene>
<evidence type="ECO:0000256" key="4">
    <source>
        <dbReference type="ARBA" id="ARBA00023315"/>
    </source>
</evidence>
<dbReference type="OrthoDB" id="60315at2759"/>
<name>S9VM76_9TRYP</name>
<comment type="caution">
    <text evidence="9">The sequence shown here is derived from an EMBL/GenBank/DDBJ whole genome shotgun (WGS) entry which is preliminary data.</text>
</comment>
<dbReference type="PIRSF" id="PIRSF015892">
    <property type="entry name" value="N-myristl_transf"/>
    <property type="match status" value="1"/>
</dbReference>
<dbReference type="PANTHER" id="PTHR11377:SF5">
    <property type="entry name" value="GLYCYLPEPTIDE N-TETRADECANOYLTRANSFERASE"/>
    <property type="match status" value="1"/>
</dbReference>
<dbReference type="EC" id="2.3.1.97" evidence="2 5"/>
<comment type="function">
    <text evidence="5">Adds a myristoyl group to the N-terminal glycine residue of certain cellular proteins.</text>
</comment>
<reference evidence="9 12" key="1">
    <citation type="journal article" date="2013" name="PLoS ONE">
        <title>Predicting the Proteins of Angomonas deanei, Strigomonas culicis and Their Respective Endosymbionts Reveals New Aspects of the Trypanosomatidae Family.</title>
        <authorList>
            <person name="Motta M.C."/>
            <person name="Martins A.C."/>
            <person name="de Souza S.S."/>
            <person name="Catta-Preta C.M."/>
            <person name="Silva R."/>
            <person name="Klein C.C."/>
            <person name="de Almeida L.G."/>
            <person name="de Lima Cunha O."/>
            <person name="Ciapina L.P."/>
            <person name="Brocchi M."/>
            <person name="Colabardini A.C."/>
            <person name="de Araujo Lima B."/>
            <person name="Machado C.R."/>
            <person name="de Almeida Soares C.M."/>
            <person name="Probst C.M."/>
            <person name="de Menezes C.B."/>
            <person name="Thompson C.E."/>
            <person name="Bartholomeu D.C."/>
            <person name="Gradia D.F."/>
            <person name="Pavoni D.P."/>
            <person name="Grisard E.C."/>
            <person name="Fantinatti-Garboggini F."/>
            <person name="Marchini F.K."/>
            <person name="Rodrigues-Luiz G.F."/>
            <person name="Wagner G."/>
            <person name="Goldman G.H."/>
            <person name="Fietto J.L."/>
            <person name="Elias M.C."/>
            <person name="Goldman M.H."/>
            <person name="Sagot M.F."/>
            <person name="Pereira M."/>
            <person name="Stoco P.H."/>
            <person name="de Mendonca-Neto R.P."/>
            <person name="Teixeira S.M."/>
            <person name="Maciel T.E."/>
            <person name="de Oliveira Mendes T.A."/>
            <person name="Urmenyi T.P."/>
            <person name="de Souza W."/>
            <person name="Schenkman S."/>
            <person name="de Vasconcelos A.T."/>
        </authorList>
    </citation>
    <scope>NUCLEOTIDE SEQUENCE [LARGE SCALE GENOMIC DNA]</scope>
</reference>
<dbReference type="SUPFAM" id="SSF55729">
    <property type="entry name" value="Acyl-CoA N-acyltransferases (Nat)"/>
    <property type="match status" value="2"/>
</dbReference>
<keyword evidence="3 5" id="KW-0808">Transferase</keyword>
<evidence type="ECO:0000256" key="2">
    <source>
        <dbReference type="ARBA" id="ARBA00012923"/>
    </source>
</evidence>
<dbReference type="GO" id="GO:0005737">
    <property type="term" value="C:cytoplasm"/>
    <property type="evidence" value="ECO:0007669"/>
    <property type="project" value="TreeGrafter"/>
</dbReference>
<dbReference type="EMBL" id="ATMH01001413">
    <property type="protein sequence ID" value="EPY34689.1"/>
    <property type="molecule type" value="Genomic_DNA"/>
</dbReference>
<dbReference type="FunFam" id="3.40.630.170:FF:000004">
    <property type="entry name" value="Glycylpeptide N-tetradecanoyltransferase"/>
    <property type="match status" value="1"/>
</dbReference>
<proteinExistence type="inferred from homology"/>